<feature type="binding site" evidence="7">
    <location>
        <position position="117"/>
    </location>
    <ligand>
        <name>ATP</name>
        <dbReference type="ChEBI" id="CHEBI:30616"/>
    </ligand>
</feature>
<dbReference type="CDD" id="cd00464">
    <property type="entry name" value="SK"/>
    <property type="match status" value="1"/>
</dbReference>
<dbReference type="GO" id="GO:0008652">
    <property type="term" value="P:amino acid biosynthetic process"/>
    <property type="evidence" value="ECO:0007669"/>
    <property type="project" value="UniProtKB-KW"/>
</dbReference>
<dbReference type="InterPro" id="IPR000623">
    <property type="entry name" value="Shikimate_kinase/TSH1"/>
</dbReference>
<dbReference type="HAMAP" id="MF_00109">
    <property type="entry name" value="Shikimate_kinase"/>
    <property type="match status" value="1"/>
</dbReference>
<feature type="binding site" evidence="7">
    <location>
        <position position="57"/>
    </location>
    <ligand>
        <name>substrate</name>
    </ligand>
</feature>
<accession>A0A147K7A0</accession>
<keyword evidence="9" id="KW-1185">Reference proteome</keyword>
<dbReference type="RefSeq" id="WP_010173478.1">
    <property type="nucleotide sequence ID" value="NZ_LDYG01000031.1"/>
</dbReference>
<reference evidence="8 9" key="1">
    <citation type="journal article" date="2016" name="Front. Microbiol.">
        <title>Microevolution Analysis of Bacillus coahuilensis Unveils Differences in Phosphorus Acquisition Strategies and Their Regulation.</title>
        <authorList>
            <person name="Gomez-Lunar Z."/>
            <person name="Hernandez-Gonzalez I."/>
            <person name="Rodriguez-Torres M.D."/>
            <person name="Souza V."/>
            <person name="Olmedo-Alvarez G."/>
        </authorList>
    </citation>
    <scope>NUCLEOTIDE SEQUENCE [LARGE SCALE GENOMIC DNA]</scope>
    <source>
        <strain evidence="9">p1.1.43</strain>
    </source>
</reference>
<dbReference type="EMBL" id="LDYG01000031">
    <property type="protein sequence ID" value="KUP05958.1"/>
    <property type="molecule type" value="Genomic_DNA"/>
</dbReference>
<feature type="binding site" evidence="7">
    <location>
        <position position="33"/>
    </location>
    <ligand>
        <name>substrate</name>
    </ligand>
</feature>
<comment type="subunit">
    <text evidence="7">Monomer.</text>
</comment>
<keyword evidence="5 7" id="KW-0067">ATP-binding</keyword>
<dbReference type="Gene3D" id="3.40.50.300">
    <property type="entry name" value="P-loop containing nucleotide triphosphate hydrolases"/>
    <property type="match status" value="1"/>
</dbReference>
<name>A0A147K7A0_9BACI</name>
<feature type="binding site" evidence="7">
    <location>
        <position position="135"/>
    </location>
    <ligand>
        <name>substrate</name>
    </ligand>
</feature>
<evidence type="ECO:0000313" key="8">
    <source>
        <dbReference type="EMBL" id="KUP05958.1"/>
    </source>
</evidence>
<keyword evidence="7" id="KW-0479">Metal-binding</keyword>
<keyword evidence="3 7" id="KW-0547">Nucleotide-binding</keyword>
<dbReference type="SUPFAM" id="SSF52540">
    <property type="entry name" value="P-loop containing nucleoside triphosphate hydrolases"/>
    <property type="match status" value="1"/>
</dbReference>
<dbReference type="PATRIC" id="fig|1150625.3.peg.2098"/>
<keyword evidence="4 7" id="KW-0418">Kinase</keyword>
<sequence>MKPIFLIGFMGVGKTTIGRKLGKELALSVVDTDEEMVNQQGVEIPIIFSKHGETYFRELEEKILVQCGSKENVIVTTGGGMVLSSQNRKWMHDNGVVVWLDCQFETIWQRVSGDHNRPLSNGASYRELFDRYTSRYALYEEAAHFKVNTEDDDVVNTIHHILKGLKLN</sequence>
<protein>
    <recommendedName>
        <fullName evidence="7">Shikimate kinase</fullName>
        <shortName evidence="7">SK</shortName>
        <ecNumber evidence="7">2.7.1.71</ecNumber>
    </recommendedName>
</protein>
<dbReference type="GO" id="GO:0005829">
    <property type="term" value="C:cytosol"/>
    <property type="evidence" value="ECO:0007669"/>
    <property type="project" value="TreeGrafter"/>
</dbReference>
<dbReference type="GO" id="GO:0005524">
    <property type="term" value="F:ATP binding"/>
    <property type="evidence" value="ECO:0007669"/>
    <property type="project" value="UniProtKB-UniRule"/>
</dbReference>
<dbReference type="GO" id="GO:0000287">
    <property type="term" value="F:magnesium ion binding"/>
    <property type="evidence" value="ECO:0007669"/>
    <property type="project" value="UniProtKB-UniRule"/>
</dbReference>
<comment type="function">
    <text evidence="7">Catalyzes the specific phosphorylation of the 3-hydroxyl group of shikimic acid using ATP as a cosubstrate.</text>
</comment>
<evidence type="ECO:0000256" key="3">
    <source>
        <dbReference type="ARBA" id="ARBA00022741"/>
    </source>
</evidence>
<dbReference type="GO" id="GO:0009423">
    <property type="term" value="P:chorismate biosynthetic process"/>
    <property type="evidence" value="ECO:0007669"/>
    <property type="project" value="UniProtKB-UniRule"/>
</dbReference>
<comment type="caution">
    <text evidence="8">The sequence shown here is derived from an EMBL/GenBank/DDBJ whole genome shotgun (WGS) entry which is preliminary data.</text>
</comment>
<dbReference type="InterPro" id="IPR031322">
    <property type="entry name" value="Shikimate/glucono_kinase"/>
</dbReference>
<evidence type="ECO:0000256" key="2">
    <source>
        <dbReference type="ARBA" id="ARBA00022679"/>
    </source>
</evidence>
<dbReference type="UniPathway" id="UPA00053">
    <property type="reaction ID" value="UER00088"/>
</dbReference>
<keyword evidence="6 7" id="KW-0057">Aromatic amino acid biosynthesis</keyword>
<dbReference type="Pfam" id="PF01202">
    <property type="entry name" value="SKI"/>
    <property type="match status" value="1"/>
</dbReference>
<dbReference type="EC" id="2.7.1.71" evidence="7"/>
<feature type="binding site" evidence="7">
    <location>
        <begin position="11"/>
        <end position="16"/>
    </location>
    <ligand>
        <name>ATP</name>
        <dbReference type="ChEBI" id="CHEBI:30616"/>
    </ligand>
</feature>
<dbReference type="AlphaFoldDB" id="A0A147K7A0"/>
<proteinExistence type="inferred from homology"/>
<dbReference type="PANTHER" id="PTHR21087">
    <property type="entry name" value="SHIKIMATE KINASE"/>
    <property type="match status" value="1"/>
</dbReference>
<evidence type="ECO:0000256" key="6">
    <source>
        <dbReference type="ARBA" id="ARBA00023141"/>
    </source>
</evidence>
<comment type="caution">
    <text evidence="7">Lacks conserved residue(s) required for the propagation of feature annotation.</text>
</comment>
<comment type="cofactor">
    <cofactor evidence="7">
        <name>Mg(2+)</name>
        <dbReference type="ChEBI" id="CHEBI:18420"/>
    </cofactor>
    <text evidence="7">Binds 1 Mg(2+) ion per subunit.</text>
</comment>
<dbReference type="GO" id="GO:0004765">
    <property type="term" value="F:shikimate kinase activity"/>
    <property type="evidence" value="ECO:0007669"/>
    <property type="project" value="UniProtKB-UniRule"/>
</dbReference>
<comment type="catalytic activity">
    <reaction evidence="7">
        <text>shikimate + ATP = 3-phosphoshikimate + ADP + H(+)</text>
        <dbReference type="Rhea" id="RHEA:13121"/>
        <dbReference type="ChEBI" id="CHEBI:15378"/>
        <dbReference type="ChEBI" id="CHEBI:30616"/>
        <dbReference type="ChEBI" id="CHEBI:36208"/>
        <dbReference type="ChEBI" id="CHEBI:145989"/>
        <dbReference type="ChEBI" id="CHEBI:456216"/>
        <dbReference type="EC" id="2.7.1.71"/>
    </reaction>
</comment>
<feature type="binding site" evidence="7">
    <location>
        <position position="15"/>
    </location>
    <ligand>
        <name>Mg(2+)</name>
        <dbReference type="ChEBI" id="CHEBI:18420"/>
    </ligand>
</feature>
<evidence type="ECO:0000256" key="1">
    <source>
        <dbReference type="ARBA" id="ARBA00022605"/>
    </source>
</evidence>
<gene>
    <name evidence="7" type="primary">aroK</name>
    <name evidence="8" type="ORF">Q75_09830</name>
</gene>
<dbReference type="PRINTS" id="PR01100">
    <property type="entry name" value="SHIKIMTKNASE"/>
</dbReference>
<dbReference type="Proteomes" id="UP000074108">
    <property type="component" value="Unassembled WGS sequence"/>
</dbReference>
<dbReference type="GO" id="GO:0009073">
    <property type="term" value="P:aromatic amino acid family biosynthetic process"/>
    <property type="evidence" value="ECO:0007669"/>
    <property type="project" value="UniProtKB-KW"/>
</dbReference>
<comment type="similarity">
    <text evidence="7">Belongs to the shikimate kinase family.</text>
</comment>
<keyword evidence="2 7" id="KW-0808">Transferase</keyword>
<feature type="binding site" evidence="7">
    <location>
        <position position="79"/>
    </location>
    <ligand>
        <name>substrate</name>
    </ligand>
</feature>
<evidence type="ECO:0000256" key="4">
    <source>
        <dbReference type="ARBA" id="ARBA00022777"/>
    </source>
</evidence>
<organism evidence="8 9">
    <name type="scientific">Bacillus coahuilensis p1.1.43</name>
    <dbReference type="NCBI Taxonomy" id="1150625"/>
    <lineage>
        <taxon>Bacteria</taxon>
        <taxon>Bacillati</taxon>
        <taxon>Bacillota</taxon>
        <taxon>Bacilli</taxon>
        <taxon>Bacillales</taxon>
        <taxon>Bacillaceae</taxon>
        <taxon>Bacillus</taxon>
    </lineage>
</organism>
<comment type="subcellular location">
    <subcellularLocation>
        <location evidence="7">Cytoplasm</location>
    </subcellularLocation>
</comment>
<keyword evidence="7" id="KW-0460">Magnesium</keyword>
<comment type="pathway">
    <text evidence="7">Metabolic intermediate biosynthesis; chorismate biosynthesis; chorismate from D-erythrose 4-phosphate and phosphoenolpyruvate: step 5/7.</text>
</comment>
<dbReference type="PANTHER" id="PTHR21087:SF16">
    <property type="entry name" value="SHIKIMATE KINASE 1, CHLOROPLASTIC"/>
    <property type="match status" value="1"/>
</dbReference>
<evidence type="ECO:0000256" key="7">
    <source>
        <dbReference type="HAMAP-Rule" id="MF_00109"/>
    </source>
</evidence>
<evidence type="ECO:0000256" key="5">
    <source>
        <dbReference type="ARBA" id="ARBA00022840"/>
    </source>
</evidence>
<evidence type="ECO:0000313" key="9">
    <source>
        <dbReference type="Proteomes" id="UP000074108"/>
    </source>
</evidence>
<keyword evidence="7" id="KW-0963">Cytoplasm</keyword>
<dbReference type="InterPro" id="IPR027417">
    <property type="entry name" value="P-loop_NTPase"/>
</dbReference>
<dbReference type="STRING" id="1150625.Q75_09830"/>
<keyword evidence="1 7" id="KW-0028">Amino-acid biosynthesis</keyword>